<dbReference type="SUPFAM" id="SSF56219">
    <property type="entry name" value="DNase I-like"/>
    <property type="match status" value="1"/>
</dbReference>
<feature type="domain" description="Reverse transcriptase" evidence="1">
    <location>
        <begin position="265"/>
        <end position="543"/>
    </location>
</feature>
<comment type="caution">
    <text evidence="2">The sequence shown here is derived from an EMBL/GenBank/DDBJ whole genome shotgun (WGS) entry which is preliminary data.</text>
</comment>
<gene>
    <name evidence="2" type="ORF">Sradi_6957700</name>
</gene>
<dbReference type="Pfam" id="PF00078">
    <property type="entry name" value="RVT_1"/>
    <property type="match status" value="1"/>
</dbReference>
<reference evidence="2" key="2">
    <citation type="journal article" date="2024" name="Plant">
        <title>Genomic evolution and insights into agronomic trait innovations of Sesamum species.</title>
        <authorList>
            <person name="Miao H."/>
            <person name="Wang L."/>
            <person name="Qu L."/>
            <person name="Liu H."/>
            <person name="Sun Y."/>
            <person name="Le M."/>
            <person name="Wang Q."/>
            <person name="Wei S."/>
            <person name="Zheng Y."/>
            <person name="Lin W."/>
            <person name="Duan Y."/>
            <person name="Cao H."/>
            <person name="Xiong S."/>
            <person name="Wang X."/>
            <person name="Wei L."/>
            <person name="Li C."/>
            <person name="Ma Q."/>
            <person name="Ju M."/>
            <person name="Zhao R."/>
            <person name="Li G."/>
            <person name="Mu C."/>
            <person name="Tian Q."/>
            <person name="Mei H."/>
            <person name="Zhang T."/>
            <person name="Gao T."/>
            <person name="Zhang H."/>
        </authorList>
    </citation>
    <scope>NUCLEOTIDE SEQUENCE</scope>
    <source>
        <strain evidence="2">G02</strain>
    </source>
</reference>
<organism evidence="2">
    <name type="scientific">Sesamum radiatum</name>
    <name type="common">Black benniseed</name>
    <dbReference type="NCBI Taxonomy" id="300843"/>
    <lineage>
        <taxon>Eukaryota</taxon>
        <taxon>Viridiplantae</taxon>
        <taxon>Streptophyta</taxon>
        <taxon>Embryophyta</taxon>
        <taxon>Tracheophyta</taxon>
        <taxon>Spermatophyta</taxon>
        <taxon>Magnoliopsida</taxon>
        <taxon>eudicotyledons</taxon>
        <taxon>Gunneridae</taxon>
        <taxon>Pentapetalae</taxon>
        <taxon>asterids</taxon>
        <taxon>lamiids</taxon>
        <taxon>Lamiales</taxon>
        <taxon>Pedaliaceae</taxon>
        <taxon>Sesamum</taxon>
    </lineage>
</organism>
<name>A0AAW2JH34_SESRA</name>
<dbReference type="Gene3D" id="3.60.10.10">
    <property type="entry name" value="Endonuclease/exonuclease/phosphatase"/>
    <property type="match status" value="1"/>
</dbReference>
<dbReference type="InterPro" id="IPR043502">
    <property type="entry name" value="DNA/RNA_pol_sf"/>
</dbReference>
<sequence>MSVIYGDCDIIPRRELWAGLLSLSEVITDDPWILLGDFNVVWDMSEIQGRMSDSTSAMSEFRDCIIATALVHIPFTGCQFTWHNCSQGSRSQWKRLDRVLVNEEWLVRWPRSQYISALPSTSDHSPLILSGYDRAREKGIFRFDNFLAKLPGFLGAVSTIWNHTIYGTRMYGVITKLKSLKQTFHAQRKVRGDMANNVLLAKGFLETAQRLYDTYKESTLLQLEVKEAFFDISEDSALGPDGYTSAFFKAAWPVIGADICAAFVEFFQSSCLLKQINTTLLALIPKVQLPSTVSDFRPIACCNVLYKALTKILVRRLQSVLHLLIDYSQNAFTPGRSIADNVMLAQEILAGYNQNKLPPRCTIKINIQKAYDSVHWDFILESLRIFNFPSRFIGWIEQCISTASFSVSINGSVHGFFKGSRGIRQGDPMSPYLFVIVMEMWHVLLKLRVHNSDTFQYHWKCRELEIVNLCFADDVLIFCSGSSDSVSSIRAVLTEFAALSGLQVNPSKSQVILSKSVANRQQILDILGFQEACLPIKYLGVPLVSSRLTTSDCRPLIQKLDSRLAGWEHLNPWQVGHNLYIRS</sequence>
<dbReference type="EMBL" id="JACGWJ010000354">
    <property type="protein sequence ID" value="KAL0293081.1"/>
    <property type="molecule type" value="Genomic_DNA"/>
</dbReference>
<proteinExistence type="predicted"/>
<dbReference type="GO" id="GO:0003824">
    <property type="term" value="F:catalytic activity"/>
    <property type="evidence" value="ECO:0007669"/>
    <property type="project" value="InterPro"/>
</dbReference>
<protein>
    <recommendedName>
        <fullName evidence="1">Reverse transcriptase domain-containing protein</fullName>
    </recommendedName>
</protein>
<dbReference type="InterPro" id="IPR005135">
    <property type="entry name" value="Endo/exonuclease/phosphatase"/>
</dbReference>
<dbReference type="PANTHER" id="PTHR46890">
    <property type="entry name" value="NON-LTR RETROLELEMENT REVERSE TRANSCRIPTASE-LIKE PROTEIN-RELATED"/>
    <property type="match status" value="1"/>
</dbReference>
<dbReference type="InterPro" id="IPR052343">
    <property type="entry name" value="Retrotransposon-Effector_Assoc"/>
</dbReference>
<dbReference type="PANTHER" id="PTHR46890:SF48">
    <property type="entry name" value="RNA-DIRECTED DNA POLYMERASE"/>
    <property type="match status" value="1"/>
</dbReference>
<evidence type="ECO:0000259" key="1">
    <source>
        <dbReference type="PROSITE" id="PS50878"/>
    </source>
</evidence>
<dbReference type="Pfam" id="PF03372">
    <property type="entry name" value="Exo_endo_phos"/>
    <property type="match status" value="1"/>
</dbReference>
<evidence type="ECO:0000313" key="2">
    <source>
        <dbReference type="EMBL" id="KAL0293081.1"/>
    </source>
</evidence>
<dbReference type="PROSITE" id="PS50878">
    <property type="entry name" value="RT_POL"/>
    <property type="match status" value="1"/>
</dbReference>
<reference evidence="2" key="1">
    <citation type="submission" date="2020-06" db="EMBL/GenBank/DDBJ databases">
        <authorList>
            <person name="Li T."/>
            <person name="Hu X."/>
            <person name="Zhang T."/>
            <person name="Song X."/>
            <person name="Zhang H."/>
            <person name="Dai N."/>
            <person name="Sheng W."/>
            <person name="Hou X."/>
            <person name="Wei L."/>
        </authorList>
    </citation>
    <scope>NUCLEOTIDE SEQUENCE</scope>
    <source>
        <strain evidence="2">G02</strain>
        <tissue evidence="2">Leaf</tissue>
    </source>
</reference>
<dbReference type="InterPro" id="IPR000477">
    <property type="entry name" value="RT_dom"/>
</dbReference>
<dbReference type="InterPro" id="IPR036691">
    <property type="entry name" value="Endo/exonu/phosph_ase_sf"/>
</dbReference>
<dbReference type="SUPFAM" id="SSF56672">
    <property type="entry name" value="DNA/RNA polymerases"/>
    <property type="match status" value="1"/>
</dbReference>
<dbReference type="CDD" id="cd01650">
    <property type="entry name" value="RT_nLTR_like"/>
    <property type="match status" value="1"/>
</dbReference>
<accession>A0AAW2JH34</accession>
<dbReference type="AlphaFoldDB" id="A0AAW2JH34"/>